<evidence type="ECO:0000313" key="2">
    <source>
        <dbReference type="Proteomes" id="UP000182114"/>
    </source>
</evidence>
<accession>A0A1G7CVR3</accession>
<keyword evidence="2" id="KW-1185">Reference proteome</keyword>
<dbReference type="AlphaFoldDB" id="A0A1G7CVR3"/>
<dbReference type="InterPro" id="IPR036938">
    <property type="entry name" value="PAP2/HPO_sf"/>
</dbReference>
<evidence type="ECO:0000313" key="1">
    <source>
        <dbReference type="EMBL" id="SDE43397.1"/>
    </source>
</evidence>
<reference evidence="2" key="1">
    <citation type="submission" date="2016-10" db="EMBL/GenBank/DDBJ databases">
        <authorList>
            <person name="Varghese N."/>
            <person name="Submissions S."/>
        </authorList>
    </citation>
    <scope>NUCLEOTIDE SEQUENCE [LARGE SCALE GENOMIC DNA]</scope>
    <source>
        <strain evidence="2">DSM 24729</strain>
    </source>
</reference>
<gene>
    <name evidence="1" type="ORF">SAMN04487992_101171</name>
</gene>
<dbReference type="PANTHER" id="PTHR14969">
    <property type="entry name" value="SPHINGOSINE-1-PHOSPHATE PHOSPHOHYDROLASE"/>
    <property type="match status" value="1"/>
</dbReference>
<dbReference type="Gene3D" id="1.20.144.10">
    <property type="entry name" value="Phosphatidic acid phosphatase type 2/haloperoxidase"/>
    <property type="match status" value="1"/>
</dbReference>
<dbReference type="PANTHER" id="PTHR14969:SF13">
    <property type="entry name" value="AT30094P"/>
    <property type="match status" value="1"/>
</dbReference>
<dbReference type="SUPFAM" id="SSF48317">
    <property type="entry name" value="Acid phosphatase/Vanadium-dependent haloperoxidase"/>
    <property type="match status" value="1"/>
</dbReference>
<dbReference type="eggNOG" id="COG0671">
    <property type="taxonomic scope" value="Bacteria"/>
</dbReference>
<protein>
    <submittedName>
        <fullName evidence="1">Undecaprenyl-diphosphatase</fullName>
    </submittedName>
</protein>
<dbReference type="Proteomes" id="UP000182114">
    <property type="component" value="Unassembled WGS sequence"/>
</dbReference>
<name>A0A1G7CVR3_9FLAO</name>
<dbReference type="EMBL" id="FNBD01000001">
    <property type="protein sequence ID" value="SDE43397.1"/>
    <property type="molecule type" value="Genomic_DNA"/>
</dbReference>
<sequence length="194" mass="22160">MLEELVKIDQDIFLYLNGLGTPTWDGLWIYLSRTLSFVTIPIYLFMLYYTYRSFGLIKTIYIVITVVALLLSTEQLSIIVKNSVARLRPCHDEEISLLMRNVRNHCGGKFGYFSAHAANSSALAGFFSLLFYKKNKLILLGLTSWALLVSYSRIYLGVHYPLDIITGLTVGTTLSLLYIFLLKKLPIFKSSYFI</sequence>
<dbReference type="Pfam" id="PF01569">
    <property type="entry name" value="PAP2"/>
    <property type="match status" value="1"/>
</dbReference>
<dbReference type="SMART" id="SM00014">
    <property type="entry name" value="acidPPc"/>
    <property type="match status" value="1"/>
</dbReference>
<proteinExistence type="predicted"/>
<dbReference type="RefSeq" id="WP_074537107.1">
    <property type="nucleotide sequence ID" value="NZ_CANMRD010000001.1"/>
</dbReference>
<organism evidence="1 2">
    <name type="scientific">Cellulophaga baltica</name>
    <dbReference type="NCBI Taxonomy" id="76594"/>
    <lineage>
        <taxon>Bacteria</taxon>
        <taxon>Pseudomonadati</taxon>
        <taxon>Bacteroidota</taxon>
        <taxon>Flavobacteriia</taxon>
        <taxon>Flavobacteriales</taxon>
        <taxon>Flavobacteriaceae</taxon>
        <taxon>Cellulophaga</taxon>
    </lineage>
</organism>
<dbReference type="InterPro" id="IPR000326">
    <property type="entry name" value="PAP2/HPO"/>
</dbReference>